<dbReference type="EMBL" id="MN740207">
    <property type="protein sequence ID" value="QHT93397.1"/>
    <property type="molecule type" value="Genomic_DNA"/>
</dbReference>
<reference evidence="1" key="1">
    <citation type="journal article" date="2020" name="Nature">
        <title>Giant virus diversity and host interactions through global metagenomics.</title>
        <authorList>
            <person name="Schulz F."/>
            <person name="Roux S."/>
            <person name="Paez-Espino D."/>
            <person name="Jungbluth S."/>
            <person name="Walsh D.A."/>
            <person name="Denef V.J."/>
            <person name="McMahon K.D."/>
            <person name="Konstantinidis K.T."/>
            <person name="Eloe-Fadrosh E.A."/>
            <person name="Kyrpides N.C."/>
            <person name="Woyke T."/>
        </authorList>
    </citation>
    <scope>NUCLEOTIDE SEQUENCE</scope>
    <source>
        <strain evidence="1">GVMAG-M-3300024252-29</strain>
    </source>
</reference>
<name>A0A6C0INE2_9ZZZZ</name>
<dbReference type="InterPro" id="IPR003607">
    <property type="entry name" value="HD/PDEase_dom"/>
</dbReference>
<protein>
    <recommendedName>
        <fullName evidence="2">HD domain-containing protein</fullName>
    </recommendedName>
</protein>
<accession>A0A6C0INE2</accession>
<dbReference type="AlphaFoldDB" id="A0A6C0INE2"/>
<dbReference type="Gene3D" id="1.10.3210.10">
    <property type="entry name" value="Hypothetical protein af1432"/>
    <property type="match status" value="1"/>
</dbReference>
<dbReference type="PANTHER" id="PTHR33594">
    <property type="entry name" value="SUPERFAMILY HYDROLASE, PUTATIVE (AFU_ORTHOLOGUE AFUA_1G03035)-RELATED"/>
    <property type="match status" value="1"/>
</dbReference>
<dbReference type="CDD" id="cd00077">
    <property type="entry name" value="HDc"/>
    <property type="match status" value="1"/>
</dbReference>
<dbReference type="PANTHER" id="PTHR33594:SF1">
    <property type="entry name" value="HD_PDEASE DOMAIN-CONTAINING PROTEIN"/>
    <property type="match status" value="1"/>
</dbReference>
<sequence>MTAFFREVFNFIIAMSSKHKIDSTHDITHSLQVLNYAFNIYEREVYTFPPLKHNEKIIYTAAALHDMCDNKYIDVDEGKRDIDCFLERNKIKPVERKAIMDIIDTMSYSKVKQNGFPYHGEYQRAYHVVREADLLAGYDFERCMLFRMNRDGNGDIENAFQEAEEIFQNRVFRHKVDGLLTTNYAIDQHDMLVMNANAKIMTWKNIIGKIKTM</sequence>
<organism evidence="1">
    <name type="scientific">viral metagenome</name>
    <dbReference type="NCBI Taxonomy" id="1070528"/>
    <lineage>
        <taxon>unclassified sequences</taxon>
        <taxon>metagenomes</taxon>
        <taxon>organismal metagenomes</taxon>
    </lineage>
</organism>
<dbReference type="SUPFAM" id="SSF109604">
    <property type="entry name" value="HD-domain/PDEase-like"/>
    <property type="match status" value="1"/>
</dbReference>
<evidence type="ECO:0008006" key="2">
    <source>
        <dbReference type="Google" id="ProtNLM"/>
    </source>
</evidence>
<proteinExistence type="predicted"/>
<evidence type="ECO:0000313" key="1">
    <source>
        <dbReference type="EMBL" id="QHT93397.1"/>
    </source>
</evidence>